<dbReference type="KEGG" id="pcm:AY601_1397"/>
<evidence type="ECO:0000256" key="10">
    <source>
        <dbReference type="PIRSR" id="PIRSR005096-2"/>
    </source>
</evidence>
<dbReference type="GO" id="GO:0033499">
    <property type="term" value="P:galactose catabolic process via UDP-galactose, Leloir pathway"/>
    <property type="evidence" value="ECO:0007669"/>
    <property type="project" value="TreeGrafter"/>
</dbReference>
<dbReference type="PATRIC" id="fig|188932.3.peg.1454"/>
<keyword evidence="7 8" id="KW-0119">Carbohydrate metabolism</keyword>
<name>A0A127VAI2_9SPHI</name>
<evidence type="ECO:0000256" key="6">
    <source>
        <dbReference type="ARBA" id="ARBA00023235"/>
    </source>
</evidence>
<dbReference type="Pfam" id="PF01263">
    <property type="entry name" value="Aldose_epim"/>
    <property type="match status" value="1"/>
</dbReference>
<dbReference type="CDD" id="cd09019">
    <property type="entry name" value="galactose_mutarotase_like"/>
    <property type="match status" value="1"/>
</dbReference>
<evidence type="ECO:0000256" key="1">
    <source>
        <dbReference type="ARBA" id="ARBA00001913"/>
    </source>
</evidence>
<comment type="pathway">
    <text evidence="2 8">Carbohydrate metabolism; hexose metabolism.</text>
</comment>
<keyword evidence="6 8" id="KW-0413">Isomerase</keyword>
<dbReference type="GO" id="GO:0004034">
    <property type="term" value="F:aldose 1-epimerase activity"/>
    <property type="evidence" value="ECO:0007669"/>
    <property type="project" value="UniProtKB-EC"/>
</dbReference>
<evidence type="ECO:0000256" key="11">
    <source>
        <dbReference type="PIRSR" id="PIRSR005096-3"/>
    </source>
</evidence>
<dbReference type="NCBIfam" id="NF008277">
    <property type="entry name" value="PRK11055.1"/>
    <property type="match status" value="1"/>
</dbReference>
<dbReference type="UniPathway" id="UPA00242"/>
<dbReference type="InterPro" id="IPR047215">
    <property type="entry name" value="Galactose_mutarotase-like"/>
</dbReference>
<dbReference type="PANTHER" id="PTHR10091:SF0">
    <property type="entry name" value="GALACTOSE MUTAROTASE"/>
    <property type="match status" value="1"/>
</dbReference>
<evidence type="ECO:0000256" key="4">
    <source>
        <dbReference type="ARBA" id="ARBA00011245"/>
    </source>
</evidence>
<evidence type="ECO:0000256" key="5">
    <source>
        <dbReference type="ARBA" id="ARBA00022837"/>
    </source>
</evidence>
<dbReference type="Proteomes" id="UP000071561">
    <property type="component" value="Chromosome"/>
</dbReference>
<keyword evidence="5" id="KW-0106">Calcium</keyword>
<evidence type="ECO:0000256" key="2">
    <source>
        <dbReference type="ARBA" id="ARBA00005028"/>
    </source>
</evidence>
<reference evidence="12 13" key="1">
    <citation type="submission" date="2016-03" db="EMBL/GenBank/DDBJ databases">
        <title>Complete genome sequence of Pedobacter cryoconitis PAMC 27485.</title>
        <authorList>
            <person name="Lee J."/>
            <person name="Kim O.-S."/>
        </authorList>
    </citation>
    <scope>NUCLEOTIDE SEQUENCE [LARGE SCALE GENOMIC DNA]</scope>
    <source>
        <strain evidence="12 13">PAMC 27485</strain>
    </source>
</reference>
<dbReference type="GO" id="GO:0006006">
    <property type="term" value="P:glucose metabolic process"/>
    <property type="evidence" value="ECO:0007669"/>
    <property type="project" value="TreeGrafter"/>
</dbReference>
<dbReference type="EMBL" id="CP014504">
    <property type="protein sequence ID" value="AMP98314.1"/>
    <property type="molecule type" value="Genomic_DNA"/>
</dbReference>
<evidence type="ECO:0000313" key="13">
    <source>
        <dbReference type="Proteomes" id="UP000071561"/>
    </source>
</evidence>
<dbReference type="InterPro" id="IPR014718">
    <property type="entry name" value="GH-type_carb-bd"/>
</dbReference>
<dbReference type="SUPFAM" id="SSF74650">
    <property type="entry name" value="Galactose mutarotase-like"/>
    <property type="match status" value="1"/>
</dbReference>
<evidence type="ECO:0000313" key="12">
    <source>
        <dbReference type="EMBL" id="AMP98314.1"/>
    </source>
</evidence>
<dbReference type="InterPro" id="IPR011013">
    <property type="entry name" value="Gal_mutarotase_sf_dom"/>
</dbReference>
<comment type="catalytic activity">
    <reaction evidence="8">
        <text>alpha-D-glucose = beta-D-glucose</text>
        <dbReference type="Rhea" id="RHEA:10264"/>
        <dbReference type="ChEBI" id="CHEBI:15903"/>
        <dbReference type="ChEBI" id="CHEBI:17925"/>
        <dbReference type="EC" id="5.1.3.3"/>
    </reaction>
</comment>
<accession>A0A127VAI2</accession>
<dbReference type="GO" id="GO:0030246">
    <property type="term" value="F:carbohydrate binding"/>
    <property type="evidence" value="ECO:0007669"/>
    <property type="project" value="InterPro"/>
</dbReference>
<gene>
    <name evidence="12" type="ORF">AY601_1397</name>
</gene>
<feature type="active site" description="Proton acceptor" evidence="9">
    <location>
        <position position="306"/>
    </location>
</feature>
<comment type="subunit">
    <text evidence="4">Monomer.</text>
</comment>
<protein>
    <recommendedName>
        <fullName evidence="8">Aldose 1-epimerase</fullName>
        <ecNumber evidence="8">5.1.3.3</ecNumber>
    </recommendedName>
</protein>
<feature type="binding site" evidence="11">
    <location>
        <begin position="178"/>
        <end position="180"/>
    </location>
    <ligand>
        <name>beta-D-galactose</name>
        <dbReference type="ChEBI" id="CHEBI:27667"/>
    </ligand>
</feature>
<sequence length="341" mass="37649">MKENQISTGRFIDGKEIFAVELTNSLGSKVKIYNYGAIVSEFIVQNAIGEQQDIVLGFDDIDGYLNEDYVSNDYPYLGVVVGRYSNRIKDGKYSIDGVDYEMAQSLHGGLIGFDKKVWDILPTVDPSLTLQYVSPDGEEGFPGKLTVQLTFKLSDANELILDYKAVTDAPTALNLTHHTYFNLNKNGENIADHYLRIPAGNYLAQDKDYVVTGALVPVTGTRHDFLGGKTIGQDWDAAEGYDQSFVLDKPYGELGLASETTETSSGLKLEVYTTEPVAHFYTAKYLNTATGKGGRAYGPYSAFCIETQHYPNSVNVPEFPTTILRPGQTYAQTTIFKVSHT</sequence>
<dbReference type="OrthoDB" id="9779408at2"/>
<organism evidence="12 13">
    <name type="scientific">Pedobacter cryoconitis</name>
    <dbReference type="NCBI Taxonomy" id="188932"/>
    <lineage>
        <taxon>Bacteria</taxon>
        <taxon>Pseudomonadati</taxon>
        <taxon>Bacteroidota</taxon>
        <taxon>Sphingobacteriia</taxon>
        <taxon>Sphingobacteriales</taxon>
        <taxon>Sphingobacteriaceae</taxon>
        <taxon>Pedobacter</taxon>
    </lineage>
</organism>
<keyword evidence="13" id="KW-1185">Reference proteome</keyword>
<comment type="similarity">
    <text evidence="3 8">Belongs to the aldose epimerase family.</text>
</comment>
<evidence type="ECO:0000256" key="9">
    <source>
        <dbReference type="PIRSR" id="PIRSR005096-1"/>
    </source>
</evidence>
<evidence type="ECO:0000256" key="7">
    <source>
        <dbReference type="ARBA" id="ARBA00023277"/>
    </source>
</evidence>
<comment type="cofactor">
    <cofactor evidence="1">
        <name>Ca(2+)</name>
        <dbReference type="ChEBI" id="CHEBI:29108"/>
    </cofactor>
</comment>
<proteinExistence type="inferred from homology"/>
<evidence type="ECO:0000256" key="3">
    <source>
        <dbReference type="ARBA" id="ARBA00006206"/>
    </source>
</evidence>
<dbReference type="EC" id="5.1.3.3" evidence="8"/>
<feature type="active site" description="Proton donor" evidence="9">
    <location>
        <position position="178"/>
    </location>
</feature>
<dbReference type="InterPro" id="IPR015443">
    <property type="entry name" value="Aldose_1-epimerase"/>
</dbReference>
<dbReference type="InterPro" id="IPR008183">
    <property type="entry name" value="Aldose_1/G6P_1-epimerase"/>
</dbReference>
<dbReference type="AlphaFoldDB" id="A0A127VAI2"/>
<feature type="binding site" evidence="10">
    <location>
        <position position="242"/>
    </location>
    <ligand>
        <name>beta-D-galactose</name>
        <dbReference type="ChEBI" id="CHEBI:27667"/>
    </ligand>
</feature>
<dbReference type="RefSeq" id="WP_068398359.1">
    <property type="nucleotide sequence ID" value="NZ_CP014504.1"/>
</dbReference>
<evidence type="ECO:0000256" key="8">
    <source>
        <dbReference type="PIRNR" id="PIRNR005096"/>
    </source>
</evidence>
<dbReference type="PANTHER" id="PTHR10091">
    <property type="entry name" value="ALDOSE-1-EPIMERASE"/>
    <property type="match status" value="1"/>
</dbReference>
<dbReference type="Gene3D" id="2.70.98.10">
    <property type="match status" value="1"/>
</dbReference>
<feature type="binding site" evidence="11">
    <location>
        <begin position="86"/>
        <end position="87"/>
    </location>
    <ligand>
        <name>beta-D-galactose</name>
        <dbReference type="ChEBI" id="CHEBI:27667"/>
    </ligand>
</feature>
<dbReference type="PIRSF" id="PIRSF005096">
    <property type="entry name" value="GALM"/>
    <property type="match status" value="1"/>
</dbReference>